<gene>
    <name evidence="3" type="ORF">RY831_29265</name>
</gene>
<comment type="caution">
    <text evidence="3">The sequence shown here is derived from an EMBL/GenBank/DDBJ whole genome shotgun (WGS) entry which is preliminary data.</text>
</comment>
<dbReference type="Pfam" id="PF03401">
    <property type="entry name" value="TctC"/>
    <property type="match status" value="1"/>
</dbReference>
<evidence type="ECO:0000256" key="1">
    <source>
        <dbReference type="ARBA" id="ARBA00006987"/>
    </source>
</evidence>
<dbReference type="PANTHER" id="PTHR42928">
    <property type="entry name" value="TRICARBOXYLATE-BINDING PROTEIN"/>
    <property type="match status" value="1"/>
</dbReference>
<dbReference type="CDD" id="cd13578">
    <property type="entry name" value="PBP2_Bug27"/>
    <property type="match status" value="1"/>
</dbReference>
<evidence type="ECO:0000256" key="2">
    <source>
        <dbReference type="SAM" id="SignalP"/>
    </source>
</evidence>
<evidence type="ECO:0000313" key="4">
    <source>
        <dbReference type="Proteomes" id="UP001352263"/>
    </source>
</evidence>
<dbReference type="EMBL" id="JAWIIV010000047">
    <property type="protein sequence ID" value="MEC4723251.1"/>
    <property type="molecule type" value="Genomic_DNA"/>
</dbReference>
<keyword evidence="4" id="KW-1185">Reference proteome</keyword>
<organism evidence="3 4">
    <name type="scientific">Noviherbaspirillum album</name>
    <dbReference type="NCBI Taxonomy" id="3080276"/>
    <lineage>
        <taxon>Bacteria</taxon>
        <taxon>Pseudomonadati</taxon>
        <taxon>Pseudomonadota</taxon>
        <taxon>Betaproteobacteria</taxon>
        <taxon>Burkholderiales</taxon>
        <taxon>Oxalobacteraceae</taxon>
        <taxon>Noviherbaspirillum</taxon>
    </lineage>
</organism>
<dbReference type="PIRSF" id="PIRSF017082">
    <property type="entry name" value="YflP"/>
    <property type="match status" value="1"/>
</dbReference>
<sequence>MNRKPTFLARRRKLALATLSALAAPAAGLLAAPAQAQTSEFNPGAKPITLIVPFPPGGPLDAVARIVGEAVRPTLGNVVIENRSGAGGNIGMDAVAKAAPDGHTLGIGALSTHAINPWLYPRMPFDPLKDFAPITLLADLPNVLVLNTEFASQNRIANVSDLIGYLKRNPGKINFASGGNGSGGHLAAELFKQLAGVFMVHIPYRGAAPAQTALLSGDVQLMFDNLGSAAPRIREGRIKALGVTTLRRAAAYPDLPTIAESGVAGFRDFEITTWFGIFAPASVPTAAIDRLNREFTAALRSAAVRERMLKIAAEPAPTTPAQFAELVRRENRRYQEVVRRSGAKLD</sequence>
<proteinExistence type="inferred from homology"/>
<evidence type="ECO:0000313" key="3">
    <source>
        <dbReference type="EMBL" id="MEC4723251.1"/>
    </source>
</evidence>
<name>A0ABU6JHW0_9BURK</name>
<comment type="similarity">
    <text evidence="1">Belongs to the UPF0065 (bug) family.</text>
</comment>
<dbReference type="PANTHER" id="PTHR42928:SF5">
    <property type="entry name" value="BLR1237 PROTEIN"/>
    <property type="match status" value="1"/>
</dbReference>
<dbReference type="InterPro" id="IPR042100">
    <property type="entry name" value="Bug_dom1"/>
</dbReference>
<dbReference type="Proteomes" id="UP001352263">
    <property type="component" value="Unassembled WGS sequence"/>
</dbReference>
<reference evidence="3 4" key="1">
    <citation type="submission" date="2023-10" db="EMBL/GenBank/DDBJ databases">
        <title>Noviherbaspirillum sp. CPCC 100848 genome assembly.</title>
        <authorList>
            <person name="Li X.Y."/>
            <person name="Fang X.M."/>
        </authorList>
    </citation>
    <scope>NUCLEOTIDE SEQUENCE [LARGE SCALE GENOMIC DNA]</scope>
    <source>
        <strain evidence="3 4">CPCC 100848</strain>
    </source>
</reference>
<dbReference type="InterPro" id="IPR006311">
    <property type="entry name" value="TAT_signal"/>
</dbReference>
<dbReference type="InterPro" id="IPR005064">
    <property type="entry name" value="BUG"/>
</dbReference>
<dbReference type="RefSeq" id="WP_326509873.1">
    <property type="nucleotide sequence ID" value="NZ_JAWIIV010000047.1"/>
</dbReference>
<feature type="chain" id="PRO_5046394236" evidence="2">
    <location>
        <begin position="37"/>
        <end position="346"/>
    </location>
</feature>
<dbReference type="Gene3D" id="3.40.190.150">
    <property type="entry name" value="Bordetella uptake gene, domain 1"/>
    <property type="match status" value="1"/>
</dbReference>
<dbReference type="PROSITE" id="PS51318">
    <property type="entry name" value="TAT"/>
    <property type="match status" value="1"/>
</dbReference>
<feature type="signal peptide" evidence="2">
    <location>
        <begin position="1"/>
        <end position="36"/>
    </location>
</feature>
<keyword evidence="2" id="KW-0732">Signal</keyword>
<accession>A0ABU6JHW0</accession>
<dbReference type="Gene3D" id="3.40.190.10">
    <property type="entry name" value="Periplasmic binding protein-like II"/>
    <property type="match status" value="1"/>
</dbReference>
<protein>
    <submittedName>
        <fullName evidence="3">Tripartite tricarboxylate transporter substrate binding protein</fullName>
    </submittedName>
</protein>
<dbReference type="SUPFAM" id="SSF53850">
    <property type="entry name" value="Periplasmic binding protein-like II"/>
    <property type="match status" value="1"/>
</dbReference>